<dbReference type="InterPro" id="IPR029060">
    <property type="entry name" value="PIN-like_dom_sf"/>
</dbReference>
<dbReference type="CDD" id="cd18741">
    <property type="entry name" value="PIN_VapC4-5_FitB-like"/>
    <property type="match status" value="1"/>
</dbReference>
<keyword evidence="6" id="KW-0460">Magnesium</keyword>
<evidence type="ECO:0000256" key="3">
    <source>
        <dbReference type="ARBA" id="ARBA00022722"/>
    </source>
</evidence>
<evidence type="ECO:0000256" key="1">
    <source>
        <dbReference type="ARBA" id="ARBA00001946"/>
    </source>
</evidence>
<dbReference type="GO" id="GO:0046872">
    <property type="term" value="F:metal ion binding"/>
    <property type="evidence" value="ECO:0007669"/>
    <property type="project" value="UniProtKB-KW"/>
</dbReference>
<keyword evidence="10" id="KW-1185">Reference proteome</keyword>
<dbReference type="InterPro" id="IPR050556">
    <property type="entry name" value="Type_II_TA_system_RNase"/>
</dbReference>
<keyword evidence="5" id="KW-0378">Hydrolase</keyword>
<dbReference type="KEGG" id="hhg:XM38_012900"/>
<dbReference type="AlphaFoldDB" id="A0A1Z3HJ64"/>
<accession>A0A1Z3HJ64</accession>
<dbReference type="GO" id="GO:0004518">
    <property type="term" value="F:nuclease activity"/>
    <property type="evidence" value="ECO:0007669"/>
    <property type="project" value="UniProtKB-KW"/>
</dbReference>
<dbReference type="InterPro" id="IPR002716">
    <property type="entry name" value="PIN_dom"/>
</dbReference>
<sequence>MAQILVDTDILIDVANDDAIAVERLANESRASTLTVSTITVMELTVGCRNKTELQALNRFLAQFQVLTLTSQSSEIATQLLQEYFLSHGLLIADALIAATAIGNQIPLLSKNQSDFRFIQQLDLLGYP</sequence>
<dbReference type="PANTHER" id="PTHR33653:SF1">
    <property type="entry name" value="RIBONUCLEASE VAPC2"/>
    <property type="match status" value="1"/>
</dbReference>
<dbReference type="GO" id="GO:0016787">
    <property type="term" value="F:hydrolase activity"/>
    <property type="evidence" value="ECO:0007669"/>
    <property type="project" value="UniProtKB-KW"/>
</dbReference>
<evidence type="ECO:0000256" key="6">
    <source>
        <dbReference type="ARBA" id="ARBA00022842"/>
    </source>
</evidence>
<evidence type="ECO:0000256" key="7">
    <source>
        <dbReference type="ARBA" id="ARBA00038093"/>
    </source>
</evidence>
<dbReference type="Proteomes" id="UP000191901">
    <property type="component" value="Chromosome"/>
</dbReference>
<dbReference type="Gene3D" id="3.40.50.1010">
    <property type="entry name" value="5'-nuclease"/>
    <property type="match status" value="1"/>
</dbReference>
<organism evidence="9 10">
    <name type="scientific">Halomicronema hongdechloris C2206</name>
    <dbReference type="NCBI Taxonomy" id="1641165"/>
    <lineage>
        <taxon>Bacteria</taxon>
        <taxon>Bacillati</taxon>
        <taxon>Cyanobacteriota</taxon>
        <taxon>Cyanophyceae</taxon>
        <taxon>Nodosilineales</taxon>
        <taxon>Nodosilineaceae</taxon>
        <taxon>Halomicronema</taxon>
    </lineage>
</organism>
<keyword evidence="2" id="KW-1277">Toxin-antitoxin system</keyword>
<evidence type="ECO:0000256" key="5">
    <source>
        <dbReference type="ARBA" id="ARBA00022801"/>
    </source>
</evidence>
<comment type="cofactor">
    <cofactor evidence="1">
        <name>Mg(2+)</name>
        <dbReference type="ChEBI" id="CHEBI:18420"/>
    </cofactor>
</comment>
<name>A0A1Z3HJ64_9CYAN</name>
<dbReference type="EMBL" id="CP021983">
    <property type="protein sequence ID" value="ASC70352.1"/>
    <property type="molecule type" value="Genomic_DNA"/>
</dbReference>
<feature type="domain" description="PIN" evidence="8">
    <location>
        <begin position="4"/>
        <end position="113"/>
    </location>
</feature>
<dbReference type="Pfam" id="PF01850">
    <property type="entry name" value="PIN"/>
    <property type="match status" value="1"/>
</dbReference>
<keyword evidence="3" id="KW-0540">Nuclease</keyword>
<dbReference type="PANTHER" id="PTHR33653">
    <property type="entry name" value="RIBONUCLEASE VAPC2"/>
    <property type="match status" value="1"/>
</dbReference>
<evidence type="ECO:0000313" key="10">
    <source>
        <dbReference type="Proteomes" id="UP000191901"/>
    </source>
</evidence>
<proteinExistence type="inferred from homology"/>
<gene>
    <name evidence="9" type="ORF">XM38_012900</name>
</gene>
<dbReference type="RefSeq" id="WP_080810441.1">
    <property type="nucleotide sequence ID" value="NZ_CP021983.2"/>
</dbReference>
<dbReference type="OrthoDB" id="532510at2"/>
<evidence type="ECO:0000313" key="9">
    <source>
        <dbReference type="EMBL" id="ASC70352.1"/>
    </source>
</evidence>
<evidence type="ECO:0000256" key="2">
    <source>
        <dbReference type="ARBA" id="ARBA00022649"/>
    </source>
</evidence>
<dbReference type="STRING" id="1641165.XM38_14415"/>
<protein>
    <submittedName>
        <fullName evidence="9">PIN domain nuclease</fullName>
    </submittedName>
</protein>
<evidence type="ECO:0000259" key="8">
    <source>
        <dbReference type="Pfam" id="PF01850"/>
    </source>
</evidence>
<keyword evidence="4" id="KW-0479">Metal-binding</keyword>
<dbReference type="SUPFAM" id="SSF88723">
    <property type="entry name" value="PIN domain-like"/>
    <property type="match status" value="1"/>
</dbReference>
<reference evidence="9 10" key="1">
    <citation type="journal article" date="2016" name="Biochim. Biophys. Acta">
        <title>Characterization of red-shifted phycobilisomes isolated from the chlorophyll f-containing cyanobacterium Halomicronema hongdechloris.</title>
        <authorList>
            <person name="Li Y."/>
            <person name="Lin Y."/>
            <person name="Garvey C.J."/>
            <person name="Birch D."/>
            <person name="Corkery R.W."/>
            <person name="Loughlin P.C."/>
            <person name="Scheer H."/>
            <person name="Willows R.D."/>
            <person name="Chen M."/>
        </authorList>
    </citation>
    <scope>NUCLEOTIDE SEQUENCE [LARGE SCALE GENOMIC DNA]</scope>
    <source>
        <strain evidence="9 10">C2206</strain>
    </source>
</reference>
<comment type="similarity">
    <text evidence="7">Belongs to the PINc/VapC protein family.</text>
</comment>
<evidence type="ECO:0000256" key="4">
    <source>
        <dbReference type="ARBA" id="ARBA00022723"/>
    </source>
</evidence>